<dbReference type="AlphaFoldDB" id="A0A940MTB3"/>
<evidence type="ECO:0000313" key="2">
    <source>
        <dbReference type="Proteomes" id="UP000675940"/>
    </source>
</evidence>
<sequence length="67" mass="7326">MAAFLDLPLEAPDFGRNINPSPKSVSLSETARRQLAERFRDACAFGVETFGAEQVRTCWPTAKALGI</sequence>
<dbReference type="RefSeq" id="WP_209362874.1">
    <property type="nucleotide sequence ID" value="NZ_JAGISH010000013.1"/>
</dbReference>
<dbReference type="EMBL" id="JAGISH010000013">
    <property type="protein sequence ID" value="MBP0484471.1"/>
    <property type="molecule type" value="Genomic_DNA"/>
</dbReference>
<keyword evidence="2" id="KW-1185">Reference proteome</keyword>
<organism evidence="1 2">
    <name type="scientific">Sagittula salina</name>
    <dbReference type="NCBI Taxonomy" id="2820268"/>
    <lineage>
        <taxon>Bacteria</taxon>
        <taxon>Pseudomonadati</taxon>
        <taxon>Pseudomonadota</taxon>
        <taxon>Alphaproteobacteria</taxon>
        <taxon>Rhodobacterales</taxon>
        <taxon>Roseobacteraceae</taxon>
        <taxon>Sagittula</taxon>
    </lineage>
</organism>
<accession>A0A940MTB3</accession>
<name>A0A940MTB3_9RHOB</name>
<proteinExistence type="predicted"/>
<reference evidence="1" key="1">
    <citation type="submission" date="2021-03" db="EMBL/GenBank/DDBJ databases">
        <title>Sagittula salina sp. nov. strain M10.9X isolated from the marine waste.</title>
        <authorList>
            <person name="Satari L."/>
            <person name="Molina-Menor E."/>
            <person name="Vidal-Verdu A."/>
            <person name="Pascual J."/>
            <person name="Pereto J."/>
            <person name="Porcar M."/>
        </authorList>
    </citation>
    <scope>NUCLEOTIDE SEQUENCE</scope>
    <source>
        <strain evidence="1">M10.9X</strain>
    </source>
</reference>
<gene>
    <name evidence="1" type="ORF">J5474_18530</name>
</gene>
<dbReference type="Proteomes" id="UP000675940">
    <property type="component" value="Unassembled WGS sequence"/>
</dbReference>
<evidence type="ECO:0000313" key="1">
    <source>
        <dbReference type="EMBL" id="MBP0484471.1"/>
    </source>
</evidence>
<protein>
    <submittedName>
        <fullName evidence="1">Uncharacterized protein</fullName>
    </submittedName>
</protein>
<comment type="caution">
    <text evidence="1">The sequence shown here is derived from an EMBL/GenBank/DDBJ whole genome shotgun (WGS) entry which is preliminary data.</text>
</comment>